<proteinExistence type="predicted"/>
<organism evidence="1 2">
    <name type="scientific">Trichomonas vaginalis (strain ATCC PRA-98 / G3)</name>
    <dbReference type="NCBI Taxonomy" id="412133"/>
    <lineage>
        <taxon>Eukaryota</taxon>
        <taxon>Metamonada</taxon>
        <taxon>Parabasalia</taxon>
        <taxon>Trichomonadida</taxon>
        <taxon>Trichomonadidae</taxon>
        <taxon>Trichomonas</taxon>
    </lineage>
</organism>
<keyword evidence="2" id="KW-1185">Reference proteome</keyword>
<accession>A2FWL5</accession>
<dbReference type="RefSeq" id="XP_001303630.1">
    <property type="nucleotide sequence ID" value="XM_001303629.1"/>
</dbReference>
<dbReference type="InParanoid" id="A2FWL5"/>
<gene>
    <name evidence="1" type="ORF">TVAG_152670</name>
</gene>
<dbReference type="VEuPathDB" id="TrichDB:TVAGG3_1033430"/>
<sequence length="1901" mass="215921">MEKGSSSSTPTSGIEAIFSSIQSALLTIAKPIVQQSEAFNTNDNTLHPDLLRYLKSYVIYNETIENAFNKIALLSNSNPKQSFAEIRKFFTQISLNTQEPITKIKLPTAHWIQRASDKKQSILTYRIALFYLSERYLADIAIKLANNCSGDKIEFLLSEYITSIEDAVSDFTHYITYTLMVEGFEKLFYYLSLKIPEKCWQFLLRVLQDRQISSSSHIFLYKMMRSFTFKNTKIDYTESRESLSALNNALVAFATPQPIVDSSIASALFFASLTADALTTEGNNRPVHLVQIIYSSATTNQQNPVTFPIVCTLFALSEDGRSVVNLGQIMSTARRIARQTANSQQPILFGLTRILCGKNFQPHCVEFTNTDFLQWQADPHDVSKLTDFFSVISSFQNFDNTKLELANYITMIAVNGMQSFVDGYIQDLGNPTFIKQNGIALFQVGCYLIPTGNDKLLKCYTELVDKFIESCSLEERATTICGIPTTPCSDTELFETSIPVIPSSITQHRMSSDIAKLQKTVSPDNKKPFSYDPKFDLKFITDSSKVDSPLARCISLIPLLEYNENLVNFVTQRIYDGQSFICSLSARCLMVLSIKYKDNVVSIIKSIVNQIPQNLEQCFIQLQTMQMILEQIHDDEILEKVTETIIPTIISGLSCPSYEVRSAALDVIELTPLNKFFEQNEKILQQKTLEKIASVFNSDCDPGVLKQLPFQSFKEYALTHYEIFYHIYLSVVFSLIVQKEEYKYIQNSNQQIYSMLQQVFGYCDKHKYASLHAINIATFLACSADNNETNDKNLQQILQKTIQIISDQIKVNPFNAILYSFASSIHKSHTMMMLKLLANANELFLRCFTFVAQINVQNTSFIGDPQHMEEVLKLMDNVVKYCENNKIISTVSLSPIGELSELMFECLTSLMHVIEIICQQFKDCNASPIAGPFLHRPFIQKSLNRSNWFYFMFNLATPDQKIPNKLKIAAKSAFAAFCSVNTIPDDLFENLIDHVLKIAQQNISACSYILSHSFSFFLGHFINKSFSEPHFFSCIAMQFPQPQTIEADSILLAAAARKQLSSNEQEFSDSVFSHIGDLLALCFFFLSGEKQGYEEDAQKVLYHIILSGSLLIDSPFFAEALDFIHEKSYVGLTKLSGILSNAFEMCIEQFISQSLSILNDRFLTTFANIILPWFKHVNLISDATSISLSTQPAFQRFTAMSFMQQFTRVVCLSPLQPSAISIIDYVTSTPESCEFAFIFCFTAYSECKEQCKTLLIHLCKSHKDIAMNVLSYLQFRYWFYSVIQLRTFDRFFDFDKFLNEMKSEKDQQQTTSSLDPNVAEENAMFALEVCLELVDLYEDEFKPTILSFCISHKRTDLIAQAFQKITGVESPDSEDIKSLIGDNTVEFFREAFLWSTTCGDTETAVQACKYAIETVTAPNIHMLEHVLKTIRITVQVLRENSVPSSEKRQKKHLAKLLQGDEEVNLKIYYKHLSLLIELLAEICKSLNTVPQSAFNAVISFASCGDSEFQPIFDNFVKITNEFLTISDKIKDSTESGGILMKIAQYNILLDKKKAKKIIDRLFHMTSVLFERKFINCLMPTKTDFVDQIDEKTAGKEYKVTKEMAAATIVLFLIPYLSQTISNEEFNSIKVSAMELLGIDISCFKHLDTTDGFEETVEELMKTAGDNLTGAVVKLYSLIMNHTTHYSPMIYKVSAVMIDKHQNPINLSLKRIATHAIKDKSAKSSKSLEKFLPLYQTKIGLFDALPALFYGSAFPVENICKDVAKWEKEEFPYYPTECTFFYFNAIEDLRNECLQIKVDLFDRWNDIAFHAIPQRPNTDMAIGVVPEVSELTIKQFITKVNKKTNLLSSSSEKLRASISSESEERIPQVEEQSLLVVPVSTFTPTIAEINRMCIDITGNLFE</sequence>
<dbReference type="KEGG" id="tva:4748386"/>
<dbReference type="OrthoDB" id="10691745at2759"/>
<name>A2FWL5_TRIV3</name>
<protein>
    <submittedName>
        <fullName evidence="1">Uncharacterized protein</fullName>
    </submittedName>
</protein>
<evidence type="ECO:0000313" key="2">
    <source>
        <dbReference type="Proteomes" id="UP000001542"/>
    </source>
</evidence>
<dbReference type="EMBL" id="DS114088">
    <property type="protein sequence ID" value="EAX90700.1"/>
    <property type="molecule type" value="Genomic_DNA"/>
</dbReference>
<dbReference type="InterPro" id="IPR016024">
    <property type="entry name" value="ARM-type_fold"/>
</dbReference>
<reference evidence="1" key="2">
    <citation type="journal article" date="2007" name="Science">
        <title>Draft genome sequence of the sexually transmitted pathogen Trichomonas vaginalis.</title>
        <authorList>
            <person name="Carlton J.M."/>
            <person name="Hirt R.P."/>
            <person name="Silva J.C."/>
            <person name="Delcher A.L."/>
            <person name="Schatz M."/>
            <person name="Zhao Q."/>
            <person name="Wortman J.R."/>
            <person name="Bidwell S.L."/>
            <person name="Alsmark U.C.M."/>
            <person name="Besteiro S."/>
            <person name="Sicheritz-Ponten T."/>
            <person name="Noel C.J."/>
            <person name="Dacks J.B."/>
            <person name="Foster P.G."/>
            <person name="Simillion C."/>
            <person name="Van de Peer Y."/>
            <person name="Miranda-Saavedra D."/>
            <person name="Barton G.J."/>
            <person name="Westrop G.D."/>
            <person name="Mueller S."/>
            <person name="Dessi D."/>
            <person name="Fiori P.L."/>
            <person name="Ren Q."/>
            <person name="Paulsen I."/>
            <person name="Zhang H."/>
            <person name="Bastida-Corcuera F.D."/>
            <person name="Simoes-Barbosa A."/>
            <person name="Brown M.T."/>
            <person name="Hayes R.D."/>
            <person name="Mukherjee M."/>
            <person name="Okumura C.Y."/>
            <person name="Schneider R."/>
            <person name="Smith A.J."/>
            <person name="Vanacova S."/>
            <person name="Villalvazo M."/>
            <person name="Haas B.J."/>
            <person name="Pertea M."/>
            <person name="Feldblyum T.V."/>
            <person name="Utterback T.R."/>
            <person name="Shu C.L."/>
            <person name="Osoegawa K."/>
            <person name="de Jong P.J."/>
            <person name="Hrdy I."/>
            <person name="Horvathova L."/>
            <person name="Zubacova Z."/>
            <person name="Dolezal P."/>
            <person name="Malik S.B."/>
            <person name="Logsdon J.M. Jr."/>
            <person name="Henze K."/>
            <person name="Gupta A."/>
            <person name="Wang C.C."/>
            <person name="Dunne R.L."/>
            <person name="Upcroft J.A."/>
            <person name="Upcroft P."/>
            <person name="White O."/>
            <person name="Salzberg S.L."/>
            <person name="Tang P."/>
            <person name="Chiu C.-H."/>
            <person name="Lee Y.-S."/>
            <person name="Embley T.M."/>
            <person name="Coombs G.H."/>
            <person name="Mottram J.C."/>
            <person name="Tachezy J."/>
            <person name="Fraser-Liggett C.M."/>
            <person name="Johnson P.J."/>
        </authorList>
    </citation>
    <scope>NUCLEOTIDE SEQUENCE [LARGE SCALE GENOMIC DNA]</scope>
    <source>
        <strain evidence="1">G3</strain>
    </source>
</reference>
<dbReference type="VEuPathDB" id="TrichDB:TVAG_152670"/>
<evidence type="ECO:0000313" key="1">
    <source>
        <dbReference type="EMBL" id="EAX90700.1"/>
    </source>
</evidence>
<dbReference type="SMR" id="A2FWL5"/>
<dbReference type="SUPFAM" id="SSF48371">
    <property type="entry name" value="ARM repeat"/>
    <property type="match status" value="1"/>
</dbReference>
<reference evidence="1" key="1">
    <citation type="submission" date="2006-10" db="EMBL/GenBank/DDBJ databases">
        <authorList>
            <person name="Amadeo P."/>
            <person name="Zhao Q."/>
            <person name="Wortman J."/>
            <person name="Fraser-Liggett C."/>
            <person name="Carlton J."/>
        </authorList>
    </citation>
    <scope>NUCLEOTIDE SEQUENCE</scope>
    <source>
        <strain evidence="1">G3</strain>
    </source>
</reference>
<dbReference type="Proteomes" id="UP000001542">
    <property type="component" value="Unassembled WGS sequence"/>
</dbReference>